<dbReference type="Proteomes" id="UP000276282">
    <property type="component" value="Unassembled WGS sequence"/>
</dbReference>
<dbReference type="EMBL" id="RBLG01000003">
    <property type="protein sequence ID" value="RKS50691.1"/>
    <property type="molecule type" value="Genomic_DNA"/>
</dbReference>
<dbReference type="SUPFAM" id="SSF55874">
    <property type="entry name" value="ATPase domain of HSP90 chaperone/DNA topoisomerase II/histidine kinase"/>
    <property type="match status" value="1"/>
</dbReference>
<dbReference type="InterPro" id="IPR011712">
    <property type="entry name" value="Sig_transdc_His_kin_sub3_dim/P"/>
</dbReference>
<protein>
    <recommendedName>
        <fullName evidence="2">histidine kinase</fullName>
        <ecNumber evidence="2">2.7.13.3</ecNumber>
    </recommendedName>
</protein>
<dbReference type="RefSeq" id="WP_121346283.1">
    <property type="nucleotide sequence ID" value="NZ_RBLG01000003.1"/>
</dbReference>
<dbReference type="PANTHER" id="PTHR24421:SF10">
    <property type="entry name" value="NITRATE_NITRITE SENSOR PROTEIN NARQ"/>
    <property type="match status" value="1"/>
</dbReference>
<keyword evidence="9" id="KW-0812">Transmembrane</keyword>
<evidence type="ECO:0000256" key="7">
    <source>
        <dbReference type="ARBA" id="ARBA00022840"/>
    </source>
</evidence>
<evidence type="ECO:0000256" key="6">
    <source>
        <dbReference type="ARBA" id="ARBA00022777"/>
    </source>
</evidence>
<accession>A0A495PIX7</accession>
<evidence type="ECO:0000256" key="9">
    <source>
        <dbReference type="SAM" id="Phobius"/>
    </source>
</evidence>
<evidence type="ECO:0000256" key="1">
    <source>
        <dbReference type="ARBA" id="ARBA00000085"/>
    </source>
</evidence>
<keyword evidence="13" id="KW-1185">Reference proteome</keyword>
<evidence type="ECO:0000259" key="10">
    <source>
        <dbReference type="Pfam" id="PF02518"/>
    </source>
</evidence>
<dbReference type="GO" id="GO:0016020">
    <property type="term" value="C:membrane"/>
    <property type="evidence" value="ECO:0007669"/>
    <property type="project" value="InterPro"/>
</dbReference>
<keyword evidence="8" id="KW-0902">Two-component regulatory system</keyword>
<evidence type="ECO:0000256" key="2">
    <source>
        <dbReference type="ARBA" id="ARBA00012438"/>
    </source>
</evidence>
<keyword evidence="9" id="KW-0472">Membrane</keyword>
<gene>
    <name evidence="12" type="ORF">BC962_2464</name>
</gene>
<evidence type="ECO:0000256" key="3">
    <source>
        <dbReference type="ARBA" id="ARBA00022553"/>
    </source>
</evidence>
<feature type="domain" description="Histidine kinase/HSP90-like ATPase" evidence="10">
    <location>
        <begin position="167"/>
        <end position="256"/>
    </location>
</feature>
<dbReference type="Pfam" id="PF07730">
    <property type="entry name" value="HisKA_3"/>
    <property type="match status" value="1"/>
</dbReference>
<evidence type="ECO:0000256" key="5">
    <source>
        <dbReference type="ARBA" id="ARBA00022741"/>
    </source>
</evidence>
<dbReference type="PANTHER" id="PTHR24421">
    <property type="entry name" value="NITRATE/NITRITE SENSOR PROTEIN NARX-RELATED"/>
    <property type="match status" value="1"/>
</dbReference>
<dbReference type="OrthoDB" id="9760839at2"/>
<proteinExistence type="predicted"/>
<keyword evidence="5" id="KW-0547">Nucleotide-binding</keyword>
<sequence>MLAKEELLLIVYFIVVILLLTSFAIIFFITFQKRKNTLLYEKFEAEKRFENELAQSKIEIQEQTLKNVSWELHDNIGQLLSVANMQLNILTGTVHEDAKQSVKDVKEVVANSLQEVRSLSKSLNNEVVGYAGIEASIKNELLRFQRLNNIETDLISTGESIEIINKDSIILFRIIQEFFSNIIKHANASKIEVLINYLPEEIHIDIKDNGKGFNVDEVTKSSGLINMESRASLINTSILIHSIPDKGTSLSLKYPIKVSPYEKDDINS</sequence>
<dbReference type="Gene3D" id="3.30.565.10">
    <property type="entry name" value="Histidine kinase-like ATPase, C-terminal domain"/>
    <property type="match status" value="1"/>
</dbReference>
<dbReference type="Gene3D" id="1.20.5.1930">
    <property type="match status" value="1"/>
</dbReference>
<evidence type="ECO:0000256" key="8">
    <source>
        <dbReference type="ARBA" id="ARBA00023012"/>
    </source>
</evidence>
<dbReference type="AlphaFoldDB" id="A0A495PIX7"/>
<dbReference type="GO" id="GO:0005524">
    <property type="term" value="F:ATP binding"/>
    <property type="evidence" value="ECO:0007669"/>
    <property type="project" value="UniProtKB-KW"/>
</dbReference>
<evidence type="ECO:0000256" key="4">
    <source>
        <dbReference type="ARBA" id="ARBA00022679"/>
    </source>
</evidence>
<dbReference type="InterPro" id="IPR003594">
    <property type="entry name" value="HATPase_dom"/>
</dbReference>
<evidence type="ECO:0000259" key="11">
    <source>
        <dbReference type="Pfam" id="PF07730"/>
    </source>
</evidence>
<keyword evidence="7" id="KW-0067">ATP-binding</keyword>
<dbReference type="CDD" id="cd16917">
    <property type="entry name" value="HATPase_UhpB-NarQ-NarX-like"/>
    <property type="match status" value="1"/>
</dbReference>
<keyword evidence="9" id="KW-1133">Transmembrane helix</keyword>
<dbReference type="InterPro" id="IPR036890">
    <property type="entry name" value="HATPase_C_sf"/>
</dbReference>
<name>A0A495PIX7_9FLAO</name>
<dbReference type="InterPro" id="IPR050482">
    <property type="entry name" value="Sensor_HK_TwoCompSys"/>
</dbReference>
<evidence type="ECO:0000313" key="13">
    <source>
        <dbReference type="Proteomes" id="UP000276282"/>
    </source>
</evidence>
<dbReference type="Pfam" id="PF02518">
    <property type="entry name" value="HATPase_c"/>
    <property type="match status" value="1"/>
</dbReference>
<feature type="transmembrane region" description="Helical" evidence="9">
    <location>
        <begin position="7"/>
        <end position="31"/>
    </location>
</feature>
<comment type="catalytic activity">
    <reaction evidence="1">
        <text>ATP + protein L-histidine = ADP + protein N-phospho-L-histidine.</text>
        <dbReference type="EC" id="2.7.13.3"/>
    </reaction>
</comment>
<evidence type="ECO:0000313" key="12">
    <source>
        <dbReference type="EMBL" id="RKS50691.1"/>
    </source>
</evidence>
<feature type="domain" description="Signal transduction histidine kinase subgroup 3 dimerisation and phosphoacceptor" evidence="11">
    <location>
        <begin position="69"/>
        <end position="124"/>
    </location>
</feature>
<organism evidence="12 13">
    <name type="scientific">Gillisia mitskevichiae</name>
    <dbReference type="NCBI Taxonomy" id="270921"/>
    <lineage>
        <taxon>Bacteria</taxon>
        <taxon>Pseudomonadati</taxon>
        <taxon>Bacteroidota</taxon>
        <taxon>Flavobacteriia</taxon>
        <taxon>Flavobacteriales</taxon>
        <taxon>Flavobacteriaceae</taxon>
        <taxon>Gillisia</taxon>
    </lineage>
</organism>
<dbReference type="EC" id="2.7.13.3" evidence="2"/>
<keyword evidence="4" id="KW-0808">Transferase</keyword>
<dbReference type="GO" id="GO:0046983">
    <property type="term" value="F:protein dimerization activity"/>
    <property type="evidence" value="ECO:0007669"/>
    <property type="project" value="InterPro"/>
</dbReference>
<keyword evidence="3" id="KW-0597">Phosphoprotein</keyword>
<comment type="caution">
    <text evidence="12">The sequence shown here is derived from an EMBL/GenBank/DDBJ whole genome shotgun (WGS) entry which is preliminary data.</text>
</comment>
<reference evidence="12 13" key="1">
    <citation type="submission" date="2018-10" db="EMBL/GenBank/DDBJ databases">
        <title>Genomic Encyclopedia of Archaeal and Bacterial Type Strains, Phase II (KMG-II): from individual species to whole genera.</title>
        <authorList>
            <person name="Goeker M."/>
        </authorList>
    </citation>
    <scope>NUCLEOTIDE SEQUENCE [LARGE SCALE GENOMIC DNA]</scope>
    <source>
        <strain evidence="12 13">DSM 19839</strain>
    </source>
</reference>
<keyword evidence="6" id="KW-0418">Kinase</keyword>
<dbReference type="GO" id="GO:0000155">
    <property type="term" value="F:phosphorelay sensor kinase activity"/>
    <property type="evidence" value="ECO:0007669"/>
    <property type="project" value="InterPro"/>
</dbReference>